<sequence>MALAVSQTAVGGCLNRSSNNDFCWKIKKVCWKDTWQMGQSRDFLEDSGGDELKSPPIKLNERETRICHRLTANKKTNNGS</sequence>
<comment type="caution">
    <text evidence="1">The sequence shown here is derived from an EMBL/GenBank/DDBJ whole genome shotgun (WGS) entry which is preliminary data.</text>
</comment>
<organism evidence="1 2">
    <name type="scientific">Canavalia gladiata</name>
    <name type="common">Sword bean</name>
    <name type="synonym">Dolichos gladiatus</name>
    <dbReference type="NCBI Taxonomy" id="3824"/>
    <lineage>
        <taxon>Eukaryota</taxon>
        <taxon>Viridiplantae</taxon>
        <taxon>Streptophyta</taxon>
        <taxon>Embryophyta</taxon>
        <taxon>Tracheophyta</taxon>
        <taxon>Spermatophyta</taxon>
        <taxon>Magnoliopsida</taxon>
        <taxon>eudicotyledons</taxon>
        <taxon>Gunneridae</taxon>
        <taxon>Pentapetalae</taxon>
        <taxon>rosids</taxon>
        <taxon>fabids</taxon>
        <taxon>Fabales</taxon>
        <taxon>Fabaceae</taxon>
        <taxon>Papilionoideae</taxon>
        <taxon>50 kb inversion clade</taxon>
        <taxon>NPAAA clade</taxon>
        <taxon>indigoferoid/millettioid clade</taxon>
        <taxon>Phaseoleae</taxon>
        <taxon>Canavalia</taxon>
    </lineage>
</organism>
<accession>A0AAN9JYY0</accession>
<dbReference type="AlphaFoldDB" id="A0AAN9JYY0"/>
<proteinExistence type="predicted"/>
<name>A0AAN9JYY0_CANGL</name>
<dbReference type="Proteomes" id="UP001367508">
    <property type="component" value="Unassembled WGS sequence"/>
</dbReference>
<dbReference type="EMBL" id="JAYMYQ010000011">
    <property type="protein sequence ID" value="KAK7306472.1"/>
    <property type="molecule type" value="Genomic_DNA"/>
</dbReference>
<evidence type="ECO:0000313" key="1">
    <source>
        <dbReference type="EMBL" id="KAK7306472.1"/>
    </source>
</evidence>
<protein>
    <submittedName>
        <fullName evidence="1">Uncharacterized protein</fullName>
    </submittedName>
</protein>
<gene>
    <name evidence="1" type="ORF">VNO77_44415</name>
</gene>
<evidence type="ECO:0000313" key="2">
    <source>
        <dbReference type="Proteomes" id="UP001367508"/>
    </source>
</evidence>
<keyword evidence="2" id="KW-1185">Reference proteome</keyword>
<reference evidence="1 2" key="1">
    <citation type="submission" date="2024-01" db="EMBL/GenBank/DDBJ databases">
        <title>The genomes of 5 underutilized Papilionoideae crops provide insights into root nodulation and disease resistanc.</title>
        <authorList>
            <person name="Jiang F."/>
        </authorList>
    </citation>
    <scope>NUCLEOTIDE SEQUENCE [LARGE SCALE GENOMIC DNA]</scope>
    <source>
        <strain evidence="1">LVBAO_FW01</strain>
        <tissue evidence="1">Leaves</tissue>
    </source>
</reference>